<dbReference type="AlphaFoldDB" id="A0AAP0M699"/>
<keyword evidence="2" id="KW-1185">Reference proteome</keyword>
<evidence type="ECO:0000313" key="2">
    <source>
        <dbReference type="Proteomes" id="UP001428341"/>
    </source>
</evidence>
<dbReference type="EMBL" id="JBCGBO010000005">
    <property type="protein sequence ID" value="KAK9198812.1"/>
    <property type="molecule type" value="Genomic_DNA"/>
</dbReference>
<organism evidence="1 2">
    <name type="scientific">Citrus x changshan-huyou</name>
    <dbReference type="NCBI Taxonomy" id="2935761"/>
    <lineage>
        <taxon>Eukaryota</taxon>
        <taxon>Viridiplantae</taxon>
        <taxon>Streptophyta</taxon>
        <taxon>Embryophyta</taxon>
        <taxon>Tracheophyta</taxon>
        <taxon>Spermatophyta</taxon>
        <taxon>Magnoliopsida</taxon>
        <taxon>eudicotyledons</taxon>
        <taxon>Gunneridae</taxon>
        <taxon>Pentapetalae</taxon>
        <taxon>rosids</taxon>
        <taxon>malvids</taxon>
        <taxon>Sapindales</taxon>
        <taxon>Rutaceae</taxon>
        <taxon>Aurantioideae</taxon>
        <taxon>Citrus</taxon>
    </lineage>
</organism>
<accession>A0AAP0M699</accession>
<name>A0AAP0M699_9ROSI</name>
<gene>
    <name evidence="1" type="ORF">WN944_013998</name>
</gene>
<evidence type="ECO:0000313" key="1">
    <source>
        <dbReference type="EMBL" id="KAK9198812.1"/>
    </source>
</evidence>
<comment type="caution">
    <text evidence="1">The sequence shown here is derived from an EMBL/GenBank/DDBJ whole genome shotgun (WGS) entry which is preliminary data.</text>
</comment>
<dbReference type="Proteomes" id="UP001428341">
    <property type="component" value="Unassembled WGS sequence"/>
</dbReference>
<proteinExistence type="predicted"/>
<sequence>MLKDQLQLLIDGYSWLLAVEDGVRELDFENITDENKVYMMPRAIFSANSVTNLRLVRCRLEQPFDSIMLHSFKKLTLVVLYNLDELSECSPSLPLQVENLELHTNVPLSNYETLLDCVFWICHPSTLRVNVMFEEDHKFIAVY</sequence>
<reference evidence="1 2" key="1">
    <citation type="submission" date="2024-05" db="EMBL/GenBank/DDBJ databases">
        <title>Haplotype-resolved chromosome-level genome assembly of Huyou (Citrus changshanensis).</title>
        <authorList>
            <person name="Miao C."/>
            <person name="Chen W."/>
            <person name="Wu Y."/>
            <person name="Wang L."/>
            <person name="Zhao S."/>
            <person name="Grierson D."/>
            <person name="Xu C."/>
            <person name="Chen K."/>
        </authorList>
    </citation>
    <scope>NUCLEOTIDE SEQUENCE [LARGE SCALE GENOMIC DNA]</scope>
    <source>
        <strain evidence="1">01-14</strain>
        <tissue evidence="1">Leaf</tissue>
    </source>
</reference>
<protein>
    <submittedName>
        <fullName evidence="1">Uncharacterized protein</fullName>
    </submittedName>
</protein>